<reference evidence="2" key="2">
    <citation type="journal article" date="2015" name="Data Brief">
        <title>Shoot transcriptome of the giant reed, Arundo donax.</title>
        <authorList>
            <person name="Barrero R.A."/>
            <person name="Guerrero F.D."/>
            <person name="Moolhuijzen P."/>
            <person name="Goolsby J.A."/>
            <person name="Tidwell J."/>
            <person name="Bellgard S.E."/>
            <person name="Bellgard M.I."/>
        </authorList>
    </citation>
    <scope>NUCLEOTIDE SEQUENCE</scope>
    <source>
        <tissue evidence="2">Shoot tissue taken approximately 20 cm above the soil surface</tissue>
    </source>
</reference>
<organism evidence="2">
    <name type="scientific">Arundo donax</name>
    <name type="common">Giant reed</name>
    <name type="synonym">Donax arundinaceus</name>
    <dbReference type="NCBI Taxonomy" id="35708"/>
    <lineage>
        <taxon>Eukaryota</taxon>
        <taxon>Viridiplantae</taxon>
        <taxon>Streptophyta</taxon>
        <taxon>Embryophyta</taxon>
        <taxon>Tracheophyta</taxon>
        <taxon>Spermatophyta</taxon>
        <taxon>Magnoliopsida</taxon>
        <taxon>Liliopsida</taxon>
        <taxon>Poales</taxon>
        <taxon>Poaceae</taxon>
        <taxon>PACMAD clade</taxon>
        <taxon>Arundinoideae</taxon>
        <taxon>Arundineae</taxon>
        <taxon>Arundo</taxon>
    </lineage>
</organism>
<evidence type="ECO:0000313" key="2">
    <source>
        <dbReference type="EMBL" id="JAD67014.1"/>
    </source>
</evidence>
<sequence length="134" mass="14128">MRDNDLDDDDGDLELEGDEGICNGDGFEIVDSIATVAGSRAESAEVDDGGQLRPRRRRGDQSPSGTTSTMCFVVVAPSVARAFVLGTPVCMCGVVHAAIFGASAAGQFCAWPPSRSVVVILFTFYCSDRTVDTT</sequence>
<name>A0A0A9BSI6_ARUDO</name>
<protein>
    <submittedName>
        <fullName evidence="2">Uncharacterized protein</fullName>
    </submittedName>
</protein>
<feature type="region of interest" description="Disordered" evidence="1">
    <location>
        <begin position="38"/>
        <end position="68"/>
    </location>
</feature>
<dbReference type="AlphaFoldDB" id="A0A0A9BSI6"/>
<accession>A0A0A9BSI6</accession>
<evidence type="ECO:0000256" key="1">
    <source>
        <dbReference type="SAM" id="MobiDB-lite"/>
    </source>
</evidence>
<proteinExistence type="predicted"/>
<dbReference type="EMBL" id="GBRH01230881">
    <property type="protein sequence ID" value="JAD67014.1"/>
    <property type="molecule type" value="Transcribed_RNA"/>
</dbReference>
<reference evidence="2" key="1">
    <citation type="submission" date="2014-09" db="EMBL/GenBank/DDBJ databases">
        <authorList>
            <person name="Magalhaes I.L.F."/>
            <person name="Oliveira U."/>
            <person name="Santos F.R."/>
            <person name="Vidigal T.H.D.A."/>
            <person name="Brescovit A.D."/>
            <person name="Santos A.J."/>
        </authorList>
    </citation>
    <scope>NUCLEOTIDE SEQUENCE</scope>
    <source>
        <tissue evidence="2">Shoot tissue taken approximately 20 cm above the soil surface</tissue>
    </source>
</reference>